<protein>
    <submittedName>
        <fullName evidence="1">Uncharacterized protein</fullName>
    </submittedName>
</protein>
<organism evidence="1 2">
    <name type="scientific">Canavalia gladiata</name>
    <name type="common">Sword bean</name>
    <name type="synonym">Dolichos gladiatus</name>
    <dbReference type="NCBI Taxonomy" id="3824"/>
    <lineage>
        <taxon>Eukaryota</taxon>
        <taxon>Viridiplantae</taxon>
        <taxon>Streptophyta</taxon>
        <taxon>Embryophyta</taxon>
        <taxon>Tracheophyta</taxon>
        <taxon>Spermatophyta</taxon>
        <taxon>Magnoliopsida</taxon>
        <taxon>eudicotyledons</taxon>
        <taxon>Gunneridae</taxon>
        <taxon>Pentapetalae</taxon>
        <taxon>rosids</taxon>
        <taxon>fabids</taxon>
        <taxon>Fabales</taxon>
        <taxon>Fabaceae</taxon>
        <taxon>Papilionoideae</taxon>
        <taxon>50 kb inversion clade</taxon>
        <taxon>NPAAA clade</taxon>
        <taxon>indigoferoid/millettioid clade</taxon>
        <taxon>Phaseoleae</taxon>
        <taxon>Canavalia</taxon>
    </lineage>
</organism>
<dbReference type="EMBL" id="JAYMYQ010000001">
    <property type="protein sequence ID" value="KAK7361703.1"/>
    <property type="molecule type" value="Genomic_DNA"/>
</dbReference>
<proteinExistence type="predicted"/>
<accession>A0AAN9N1S3</accession>
<evidence type="ECO:0000313" key="1">
    <source>
        <dbReference type="EMBL" id="KAK7361703.1"/>
    </source>
</evidence>
<dbReference type="AlphaFoldDB" id="A0AAN9N1S3"/>
<comment type="caution">
    <text evidence="1">The sequence shown here is derived from an EMBL/GenBank/DDBJ whole genome shotgun (WGS) entry which is preliminary data.</text>
</comment>
<gene>
    <name evidence="1" type="ORF">VNO77_03778</name>
</gene>
<reference evidence="1 2" key="1">
    <citation type="submission" date="2024-01" db="EMBL/GenBank/DDBJ databases">
        <title>The genomes of 5 underutilized Papilionoideae crops provide insights into root nodulation and disease resistanc.</title>
        <authorList>
            <person name="Jiang F."/>
        </authorList>
    </citation>
    <scope>NUCLEOTIDE SEQUENCE [LARGE SCALE GENOMIC DNA]</scope>
    <source>
        <strain evidence="1">LVBAO_FW01</strain>
        <tissue evidence="1">Leaves</tissue>
    </source>
</reference>
<evidence type="ECO:0000313" key="2">
    <source>
        <dbReference type="Proteomes" id="UP001367508"/>
    </source>
</evidence>
<sequence length="193" mass="21474">MKEGGLLGSEKKPFRWGPKKGDFSSWPRFYSSRFEEDSAYGELGIKASVLLCEGVSLILVLSLASPALDNFCCTTASWPESMVPIRRSKGMLSVTKLLGWLNGDGFGTLLATPKRAPSRSYGQGFNQWMRHAETVVLEFDDYQVWQHHLLRSIPLPSISVREGTPCTLEEIHAKDYSAPPINELLGPVFDSHV</sequence>
<name>A0AAN9N1S3_CANGL</name>
<keyword evidence="2" id="KW-1185">Reference proteome</keyword>
<dbReference type="Proteomes" id="UP001367508">
    <property type="component" value="Unassembled WGS sequence"/>
</dbReference>